<feature type="chain" id="PRO_5020662451" evidence="2">
    <location>
        <begin position="20"/>
        <end position="425"/>
    </location>
</feature>
<feature type="region of interest" description="Disordered" evidence="1">
    <location>
        <begin position="313"/>
        <end position="347"/>
    </location>
</feature>
<keyword evidence="2" id="KW-0732">Signal</keyword>
<feature type="signal peptide" evidence="2">
    <location>
        <begin position="1"/>
        <end position="19"/>
    </location>
</feature>
<reference evidence="4" key="1">
    <citation type="journal article" date="2018" name="Nat. Microbiol.">
        <title>Leveraging single-cell genomics to expand the fungal tree of life.</title>
        <authorList>
            <person name="Ahrendt S.R."/>
            <person name="Quandt C.A."/>
            <person name="Ciobanu D."/>
            <person name="Clum A."/>
            <person name="Salamov A."/>
            <person name="Andreopoulos B."/>
            <person name="Cheng J.F."/>
            <person name="Woyke T."/>
            <person name="Pelin A."/>
            <person name="Henrissat B."/>
            <person name="Reynolds N.K."/>
            <person name="Benny G.L."/>
            <person name="Smith M.E."/>
            <person name="James T.Y."/>
            <person name="Grigoriev I.V."/>
        </authorList>
    </citation>
    <scope>NUCLEOTIDE SEQUENCE [LARGE SCALE GENOMIC DNA]</scope>
</reference>
<keyword evidence="4" id="KW-1185">Reference proteome</keyword>
<evidence type="ECO:0000256" key="2">
    <source>
        <dbReference type="SAM" id="SignalP"/>
    </source>
</evidence>
<feature type="region of interest" description="Disordered" evidence="1">
    <location>
        <begin position="116"/>
        <end position="148"/>
    </location>
</feature>
<accession>A0A4P9WKB2</accession>
<evidence type="ECO:0000313" key="3">
    <source>
        <dbReference type="EMBL" id="RKO91046.1"/>
    </source>
</evidence>
<proteinExistence type="predicted"/>
<evidence type="ECO:0000313" key="4">
    <source>
        <dbReference type="Proteomes" id="UP000269721"/>
    </source>
</evidence>
<sequence>MKICVYVAAALVAAGTPSAASLSSPATGHSDASPRASASPPPLTLLPALDVGAGGLKEKHSVSPSTPTHPSPLHASISPQASRAITAAAPTATSSAITVHAAASRSAYVVATKLAQTATPSSTTSPHRTKHRPGAPRHSTAAATTSSPIPPAIGGIFDDIFHGQRKKKSRACSRKSKKKVEVQQLPPASATSQVAAPMVISGKVQWGPPPPLETMGPSTFVEFNAARGCRGAAVMAIELGVAAAAALLTDPKAANAQNIVETLDSFSYFSTVSKSTPPIVVVDKGVGVALPVLLLAFVLDQDLVFIVSVSHSCRTGDRRPAGSRLNSSGRRDGYQRPTSGAAPTNPLDKLVISHRDPSTSSAAEAVLFTDGLVLRGSTPAAVIDYSPIWIFDSHSLQDDSPPLSEVSMLASTCQGSRPPVPSLSI</sequence>
<dbReference type="EMBL" id="KZ995256">
    <property type="protein sequence ID" value="RKO91046.1"/>
    <property type="molecule type" value="Genomic_DNA"/>
</dbReference>
<feature type="compositionally biased region" description="Low complexity" evidence="1">
    <location>
        <begin position="19"/>
        <end position="38"/>
    </location>
</feature>
<dbReference type="AlphaFoldDB" id="A0A4P9WKB2"/>
<feature type="region of interest" description="Disordered" evidence="1">
    <location>
        <begin position="19"/>
        <end position="76"/>
    </location>
</feature>
<organism evidence="3 4">
    <name type="scientific">Blyttiomyces helicus</name>
    <dbReference type="NCBI Taxonomy" id="388810"/>
    <lineage>
        <taxon>Eukaryota</taxon>
        <taxon>Fungi</taxon>
        <taxon>Fungi incertae sedis</taxon>
        <taxon>Chytridiomycota</taxon>
        <taxon>Chytridiomycota incertae sedis</taxon>
        <taxon>Chytridiomycetes</taxon>
        <taxon>Chytridiomycetes incertae sedis</taxon>
        <taxon>Blyttiomyces</taxon>
    </lineage>
</organism>
<feature type="compositionally biased region" description="Low complexity" evidence="1">
    <location>
        <begin position="62"/>
        <end position="76"/>
    </location>
</feature>
<gene>
    <name evidence="3" type="ORF">BDK51DRAFT_37612</name>
</gene>
<evidence type="ECO:0000256" key="1">
    <source>
        <dbReference type="SAM" id="MobiDB-lite"/>
    </source>
</evidence>
<feature type="compositionally biased region" description="Basic residues" evidence="1">
    <location>
        <begin position="165"/>
        <end position="178"/>
    </location>
</feature>
<name>A0A4P9WKB2_9FUNG</name>
<feature type="region of interest" description="Disordered" evidence="1">
    <location>
        <begin position="165"/>
        <end position="188"/>
    </location>
</feature>
<protein>
    <submittedName>
        <fullName evidence="3">Uncharacterized protein</fullName>
    </submittedName>
</protein>
<dbReference type="Proteomes" id="UP000269721">
    <property type="component" value="Unassembled WGS sequence"/>
</dbReference>